<name>K6DPI0_9BACI</name>
<dbReference type="Gene3D" id="3.60.21.10">
    <property type="match status" value="1"/>
</dbReference>
<accession>K6DPI0</accession>
<dbReference type="PANTHER" id="PTHR30337:SF7">
    <property type="entry name" value="PHOSPHOESTERASE"/>
    <property type="match status" value="1"/>
</dbReference>
<dbReference type="SUPFAM" id="SSF56300">
    <property type="entry name" value="Metallo-dependent phosphatases"/>
    <property type="match status" value="1"/>
</dbReference>
<evidence type="ECO:0000259" key="2">
    <source>
        <dbReference type="Pfam" id="PF00149"/>
    </source>
</evidence>
<gene>
    <name evidence="3" type="ORF">BABA_06146</name>
</gene>
<dbReference type="STRING" id="1117379.BABA_06146"/>
<dbReference type="InterPro" id="IPR029052">
    <property type="entry name" value="Metallo-depent_PP-like"/>
</dbReference>
<feature type="domain" description="Calcineurin-like phosphoesterase" evidence="2">
    <location>
        <begin position="5"/>
        <end position="201"/>
    </location>
</feature>
<dbReference type="InterPro" id="IPR014576">
    <property type="entry name" value="Pesterase_YhaO"/>
</dbReference>
<dbReference type="Pfam" id="PF00149">
    <property type="entry name" value="Metallophos"/>
    <property type="match status" value="1"/>
</dbReference>
<dbReference type="CDD" id="cd00840">
    <property type="entry name" value="MPP_Mre11_N"/>
    <property type="match status" value="1"/>
</dbReference>
<sequence>MKKISFIHAADLHLDSPMIGLKHLPANIFSRVKESTFIALNKLTAAAIEQQVDFVILAGDLFDGEDRSLRAQSRFRKEMLKLAEKEIPVYVVHGNHDHLNGSWVHLDMPANVHVFHSEVETKVLHTKSGGCVHLYGFSYTTRHVFDRKIDDYKKKVGADFHIGILHGNESAGTEHDNYAPFSVKDLQDKDFDYWALGHIHKRAVLAENPPIIYPGNIQGRNKKELGSKGFYHVTLTDLDAKMDFIESSDMVWEEVIIDAAAANSFHDVLHLCQTTINTIRRDQRGTLVTLFLKNMYLPDDREKRSLNGELLELLLEDEKDEESFVWIVDLTITEGQQIDKEQLKTEANFYAELFETIDHFDQFDSALAPLYEHPLGRKYLSHLSLEEKDELLEKAEKILIELLYQS</sequence>
<dbReference type="RefSeq" id="WP_007084256.1">
    <property type="nucleotide sequence ID" value="NZ_AJLS01000041.1"/>
</dbReference>
<keyword evidence="4" id="KW-1185">Reference proteome</keyword>
<dbReference type="InterPro" id="IPR050535">
    <property type="entry name" value="DNA_Repair-Maintenance_Comp"/>
</dbReference>
<dbReference type="OrthoDB" id="9773856at2"/>
<evidence type="ECO:0000256" key="1">
    <source>
        <dbReference type="ARBA" id="ARBA00022801"/>
    </source>
</evidence>
<dbReference type="EMBL" id="AJLS01000041">
    <property type="protein sequence ID" value="EKN70244.1"/>
    <property type="molecule type" value="Genomic_DNA"/>
</dbReference>
<evidence type="ECO:0000313" key="4">
    <source>
        <dbReference type="Proteomes" id="UP000006316"/>
    </source>
</evidence>
<comment type="caution">
    <text evidence="3">The sequence shown here is derived from an EMBL/GenBank/DDBJ whole genome shotgun (WGS) entry which is preliminary data.</text>
</comment>
<dbReference type="PATRIC" id="fig|1117379.3.peg.1285"/>
<dbReference type="Proteomes" id="UP000006316">
    <property type="component" value="Unassembled WGS sequence"/>
</dbReference>
<dbReference type="InterPro" id="IPR004843">
    <property type="entry name" value="Calcineurin-like_PHP"/>
</dbReference>
<keyword evidence="1" id="KW-0378">Hydrolase</keyword>
<reference evidence="3 4" key="1">
    <citation type="journal article" date="2012" name="Front. Microbiol.">
        <title>Redundancy and modularity in membrane-associated dissimilatory nitrate reduction in Bacillus.</title>
        <authorList>
            <person name="Heylen K."/>
            <person name="Keltjens J."/>
        </authorList>
    </citation>
    <scope>NUCLEOTIDE SEQUENCE [LARGE SCALE GENOMIC DNA]</scope>
    <source>
        <strain evidence="4">LMG 21833T</strain>
    </source>
</reference>
<dbReference type="GO" id="GO:0016787">
    <property type="term" value="F:hydrolase activity"/>
    <property type="evidence" value="ECO:0007669"/>
    <property type="project" value="UniProtKB-KW"/>
</dbReference>
<dbReference type="AlphaFoldDB" id="K6DPI0"/>
<dbReference type="eggNOG" id="COG0420">
    <property type="taxonomic scope" value="Bacteria"/>
</dbReference>
<protein>
    <submittedName>
        <fullName evidence="3">Metallophosphoesterase</fullName>
    </submittedName>
</protein>
<dbReference type="InterPro" id="IPR041796">
    <property type="entry name" value="Mre11_N"/>
</dbReference>
<evidence type="ECO:0000313" key="3">
    <source>
        <dbReference type="EMBL" id="EKN70244.1"/>
    </source>
</evidence>
<organism evidence="3 4">
    <name type="scientific">Neobacillus bataviensis LMG 21833</name>
    <dbReference type="NCBI Taxonomy" id="1117379"/>
    <lineage>
        <taxon>Bacteria</taxon>
        <taxon>Bacillati</taxon>
        <taxon>Bacillota</taxon>
        <taxon>Bacilli</taxon>
        <taxon>Bacillales</taxon>
        <taxon>Bacillaceae</taxon>
        <taxon>Neobacillus</taxon>
    </lineage>
</organism>
<proteinExistence type="predicted"/>
<dbReference type="PIRSF" id="PIRSF033091">
    <property type="entry name" value="Pesterase_YhaO"/>
    <property type="match status" value="1"/>
</dbReference>
<dbReference type="PANTHER" id="PTHR30337">
    <property type="entry name" value="COMPONENT OF ATP-DEPENDENT DSDNA EXONUCLEASE"/>
    <property type="match status" value="1"/>
</dbReference>